<accession>A0A3P7X9S5</accession>
<dbReference type="AlphaFoldDB" id="A0A183F8X0"/>
<dbReference type="OrthoDB" id="6076970at2759"/>
<keyword evidence="1" id="KW-0472">Membrane</keyword>
<name>A0A183F8X0_HELPZ</name>
<dbReference type="EMBL" id="UZAH01004307">
    <property type="protein sequence ID" value="VDO26708.1"/>
    <property type="molecule type" value="Genomic_DNA"/>
</dbReference>
<accession>A0A183F8X0</accession>
<feature type="transmembrane region" description="Helical" evidence="1">
    <location>
        <begin position="43"/>
        <end position="68"/>
    </location>
</feature>
<evidence type="ECO:0000256" key="1">
    <source>
        <dbReference type="SAM" id="Phobius"/>
    </source>
</evidence>
<reference evidence="2 3" key="1">
    <citation type="submission" date="2018-11" db="EMBL/GenBank/DDBJ databases">
        <authorList>
            <consortium name="Pathogen Informatics"/>
        </authorList>
    </citation>
    <scope>NUCLEOTIDE SEQUENCE [LARGE SCALE GENOMIC DNA]</scope>
</reference>
<dbReference type="Proteomes" id="UP000050761">
    <property type="component" value="Unassembled WGS sequence"/>
</dbReference>
<organism evidence="3 4">
    <name type="scientific">Heligmosomoides polygyrus</name>
    <name type="common">Parasitic roundworm</name>
    <dbReference type="NCBI Taxonomy" id="6339"/>
    <lineage>
        <taxon>Eukaryota</taxon>
        <taxon>Metazoa</taxon>
        <taxon>Ecdysozoa</taxon>
        <taxon>Nematoda</taxon>
        <taxon>Chromadorea</taxon>
        <taxon>Rhabditida</taxon>
        <taxon>Rhabditina</taxon>
        <taxon>Rhabditomorpha</taxon>
        <taxon>Strongyloidea</taxon>
        <taxon>Heligmosomidae</taxon>
        <taxon>Heligmosomoides</taxon>
    </lineage>
</organism>
<protein>
    <submittedName>
        <fullName evidence="4">G_PROTEIN_RECEP_F1_2 domain-containing protein</fullName>
    </submittedName>
</protein>
<keyword evidence="1" id="KW-0812">Transmembrane</keyword>
<keyword evidence="1" id="KW-1133">Transmembrane helix</keyword>
<dbReference type="WBParaSite" id="HPBE_0000261201-mRNA-1">
    <property type="protein sequence ID" value="HPBE_0000261201-mRNA-1"/>
    <property type="gene ID" value="HPBE_0000261201"/>
</dbReference>
<keyword evidence="3" id="KW-1185">Reference proteome</keyword>
<evidence type="ECO:0000313" key="4">
    <source>
        <dbReference type="WBParaSite" id="HPBE_0000261201-mRNA-1"/>
    </source>
</evidence>
<reference evidence="4" key="2">
    <citation type="submission" date="2019-09" db="UniProtKB">
        <authorList>
            <consortium name="WormBaseParasite"/>
        </authorList>
    </citation>
    <scope>IDENTIFICATION</scope>
</reference>
<sequence length="91" mass="9959">MNLTTSISSTIDFAQAQFFDQTLYENFTVVYALPLSNHDNGSLMAIASFYAMLFMLGTCGNAAILAVVHHVKASDSRSVVVQSQDNLRLKP</sequence>
<evidence type="ECO:0000313" key="2">
    <source>
        <dbReference type="EMBL" id="VDO26708.1"/>
    </source>
</evidence>
<gene>
    <name evidence="2" type="ORF">HPBE_LOCUS2613</name>
</gene>
<evidence type="ECO:0000313" key="3">
    <source>
        <dbReference type="Proteomes" id="UP000050761"/>
    </source>
</evidence>
<proteinExistence type="predicted"/>